<sequence>MSYGGALDSYGLAEDVAVYSFDSLGDDHDLGGLLDEGMNDLNDETFGLGAGETTDNDTFASVGEYGTTAQCGFSGLAQRRMSCSRAAPRLPSDRADPARISRNAAGRDFDFAGNTSRMLANDKPLQKLDNSWVSGPAQASKSFAAAPPSSAWNSLDADPLLSGASSYRPPAPPMSYQQVASATQHPSNMRTLDEIEAEMRNQARSAGPPAPAPAPPSSKPLTLEELEAEMLRKDRAGASTAPQVQQPSAAPQSEVPPLGAAPTPAPPAGFPAQQQQGQQQPFFGAGAALTFPPFGQQPGFAHAGPPGSFPPQQFGRPTPPFGPGMPMPPPHMLGPGQSPSLPAQMLPPRGAGTPFQGPPGAPPMMNTLFPPLPSQAGGLALVEQQLQFLTMNQHAQHPSLTSAQLQSLLQQAHSQANTETAAAPVGEKGDTVEGDEELKKKAGEDLIKVVEQRILEHEMLEQKRKRKAMKIAAMAKHNNLMSNSDKDFITRIQVSQLVTDDPYADDFYFHIMAAIKMSRHQAALAAGAAPGTVPFPPLGMGPGGPGGRNGPGANANNNRRPTRRENAMNRMAQNVQRLVDSAKQRNKSGQLSLDGALGKIALRTRSAPRQMLQVKPDAAGANGSSKKGSAEDKDSKPSTGSHLLEGLVTQSSETANATSADDGKPLSHRSVLAILEKVYDAVLDLEQLRRIQPQLLGVAAAAKDHHASAVAANASEEVQANLEQHVVEGQNAVDEWTQKYDQLANKLWTELRVMEPLDRCTPHPFIALISVLKGKRILPRALRHLSPEQTLTLLTLMVATFDTLDTVQDAPILDSLDETSGAGSIEGKQRRAVVETKTEAFLNAFLAPVMAVIGQAPLRMVTGMLGLLMERNDFSKVVQSKPGLAFLTIFLSRAESIKQATPAPDAQDLEGWQRTFDHLFNSLVQQLPRLFPSTRAISTLPFGAAAYLSNTAQASGPGHLNTIRPEIDFDDEPVWRLLAALAVCAEANEQETLVSSVREKVLENVTSAKKARIAPEVAALKIRNVNLLLHSLGLDASMLNAE</sequence>
<feature type="region of interest" description="Disordered" evidence="7">
    <location>
        <begin position="200"/>
        <end position="220"/>
    </location>
</feature>
<dbReference type="GO" id="GO:0003723">
    <property type="term" value="F:RNA binding"/>
    <property type="evidence" value="ECO:0007669"/>
    <property type="project" value="UniProtKB-KW"/>
</dbReference>
<feature type="compositionally biased region" description="Polar residues" evidence="7">
    <location>
        <begin position="175"/>
        <end position="185"/>
    </location>
</feature>
<dbReference type="AlphaFoldDB" id="A0A2X0MUY3"/>
<protein>
    <submittedName>
        <fullName evidence="9">BQ5605_C003g01939 protein</fullName>
    </submittedName>
</protein>
<dbReference type="GO" id="GO:0005634">
    <property type="term" value="C:nucleus"/>
    <property type="evidence" value="ECO:0007669"/>
    <property type="project" value="UniProtKB-SubCell"/>
</dbReference>
<proteinExistence type="inferred from homology"/>
<feature type="region of interest" description="Disordered" evidence="7">
    <location>
        <begin position="236"/>
        <end position="340"/>
    </location>
</feature>
<evidence type="ECO:0000256" key="5">
    <source>
        <dbReference type="ARBA" id="ARBA00022884"/>
    </source>
</evidence>
<comment type="similarity">
    <text evidence="3">Belongs to the PAT1 family.</text>
</comment>
<gene>
    <name evidence="9" type="primary">BQ5605_C003g01939</name>
    <name evidence="9" type="ORF">BQ5605_C003G01939</name>
</gene>
<feature type="compositionally biased region" description="Basic and acidic residues" evidence="7">
    <location>
        <begin position="427"/>
        <end position="439"/>
    </location>
</feature>
<feature type="region of interest" description="Disordered" evidence="7">
    <location>
        <begin position="607"/>
        <end position="642"/>
    </location>
</feature>
<dbReference type="InterPro" id="IPR019167">
    <property type="entry name" value="PAT1_dom"/>
</dbReference>
<dbReference type="PANTHER" id="PTHR21551:SF0">
    <property type="entry name" value="PROTEIN ASSOCIATED WITH TOPO II RELATED-1, ISOFORM A"/>
    <property type="match status" value="1"/>
</dbReference>
<evidence type="ECO:0000256" key="3">
    <source>
        <dbReference type="ARBA" id="ARBA00009138"/>
    </source>
</evidence>
<feature type="region of interest" description="Disordered" evidence="7">
    <location>
        <begin position="163"/>
        <end position="185"/>
    </location>
</feature>
<dbReference type="GO" id="GO:0000290">
    <property type="term" value="P:deadenylation-dependent decapping of nuclear-transcribed mRNA"/>
    <property type="evidence" value="ECO:0007669"/>
    <property type="project" value="InterPro"/>
</dbReference>
<feature type="compositionally biased region" description="Low complexity" evidence="7">
    <location>
        <begin position="304"/>
        <end position="316"/>
    </location>
</feature>
<evidence type="ECO:0000256" key="7">
    <source>
        <dbReference type="SAM" id="MobiDB-lite"/>
    </source>
</evidence>
<name>A0A2X0MUY3_9BASI</name>
<organism evidence="9 10">
    <name type="scientific">Microbotryum silenes-dioicae</name>
    <dbReference type="NCBI Taxonomy" id="796604"/>
    <lineage>
        <taxon>Eukaryota</taxon>
        <taxon>Fungi</taxon>
        <taxon>Dikarya</taxon>
        <taxon>Basidiomycota</taxon>
        <taxon>Pucciniomycotina</taxon>
        <taxon>Microbotryomycetes</taxon>
        <taxon>Microbotryales</taxon>
        <taxon>Microbotryaceae</taxon>
        <taxon>Microbotryum</taxon>
    </lineage>
</organism>
<comment type="subcellular location">
    <subcellularLocation>
        <location evidence="2">Cytoplasm</location>
        <location evidence="2">P-body</location>
    </subcellularLocation>
    <subcellularLocation>
        <location evidence="1">Nucleus</location>
    </subcellularLocation>
</comment>
<dbReference type="Pfam" id="PF09770">
    <property type="entry name" value="PAT1"/>
    <property type="match status" value="1"/>
</dbReference>
<keyword evidence="5" id="KW-0694">RNA-binding</keyword>
<dbReference type="Proteomes" id="UP000249464">
    <property type="component" value="Unassembled WGS sequence"/>
</dbReference>
<evidence type="ECO:0000256" key="6">
    <source>
        <dbReference type="ARBA" id="ARBA00023242"/>
    </source>
</evidence>
<evidence type="ECO:0000256" key="1">
    <source>
        <dbReference type="ARBA" id="ARBA00004123"/>
    </source>
</evidence>
<keyword evidence="4" id="KW-0963">Cytoplasm</keyword>
<evidence type="ECO:0000259" key="8">
    <source>
        <dbReference type="Pfam" id="PF09770"/>
    </source>
</evidence>
<dbReference type="InterPro" id="IPR039900">
    <property type="entry name" value="Pat1-like"/>
</dbReference>
<feature type="region of interest" description="Disordered" evidence="7">
    <location>
        <begin position="411"/>
        <end position="439"/>
    </location>
</feature>
<feature type="domain" description="mRNA decay factor PAT1" evidence="8">
    <location>
        <begin position="96"/>
        <end position="1036"/>
    </location>
</feature>
<dbReference type="EMBL" id="FQNC01000042">
    <property type="protein sequence ID" value="SGY38003.1"/>
    <property type="molecule type" value="Genomic_DNA"/>
</dbReference>
<evidence type="ECO:0000256" key="4">
    <source>
        <dbReference type="ARBA" id="ARBA00022490"/>
    </source>
</evidence>
<feature type="compositionally biased region" description="Pro residues" evidence="7">
    <location>
        <begin position="317"/>
        <end position="332"/>
    </location>
</feature>
<dbReference type="PANTHER" id="PTHR21551">
    <property type="entry name" value="TOPOISOMERASE II-ASSOCIATED PROTEIN PAT1"/>
    <property type="match status" value="1"/>
</dbReference>
<dbReference type="GO" id="GO:0000932">
    <property type="term" value="C:P-body"/>
    <property type="evidence" value="ECO:0007669"/>
    <property type="project" value="UniProtKB-SubCell"/>
</dbReference>
<keyword evidence="10" id="KW-1185">Reference proteome</keyword>
<evidence type="ECO:0000313" key="10">
    <source>
        <dbReference type="Proteomes" id="UP000249464"/>
    </source>
</evidence>
<keyword evidence="6" id="KW-0539">Nucleus</keyword>
<evidence type="ECO:0000313" key="9">
    <source>
        <dbReference type="EMBL" id="SGY38003.1"/>
    </source>
</evidence>
<feature type="compositionally biased region" description="Gly residues" evidence="7">
    <location>
        <begin position="540"/>
        <end position="550"/>
    </location>
</feature>
<dbReference type="STRING" id="796604.A0A2X0MUY3"/>
<reference evidence="9 10" key="1">
    <citation type="submission" date="2016-11" db="EMBL/GenBank/DDBJ databases">
        <authorList>
            <person name="Jaros S."/>
            <person name="Januszkiewicz K."/>
            <person name="Wedrychowicz H."/>
        </authorList>
    </citation>
    <scope>NUCLEOTIDE SEQUENCE [LARGE SCALE GENOMIC DNA]</scope>
</reference>
<evidence type="ECO:0000256" key="2">
    <source>
        <dbReference type="ARBA" id="ARBA00004201"/>
    </source>
</evidence>
<feature type="compositionally biased region" description="Low complexity" evidence="7">
    <location>
        <begin position="270"/>
        <end position="288"/>
    </location>
</feature>
<dbReference type="GO" id="GO:0033962">
    <property type="term" value="P:P-body assembly"/>
    <property type="evidence" value="ECO:0007669"/>
    <property type="project" value="TreeGrafter"/>
</dbReference>
<feature type="compositionally biased region" description="Low complexity" evidence="7">
    <location>
        <begin position="238"/>
        <end position="262"/>
    </location>
</feature>
<feature type="region of interest" description="Disordered" evidence="7">
    <location>
        <begin position="539"/>
        <end position="561"/>
    </location>
</feature>
<feature type="compositionally biased region" description="Pro residues" evidence="7">
    <location>
        <begin position="208"/>
        <end position="218"/>
    </location>
</feature>
<accession>A0A2X0MUY3</accession>